<dbReference type="EMBL" id="KL619587">
    <property type="protein sequence ID" value="KER18008.1"/>
    <property type="molecule type" value="Genomic_DNA"/>
</dbReference>
<dbReference type="AlphaFoldDB" id="A0A074YTF4"/>
<name>A0A074YTF4_OPIVI</name>
<accession>A0A074YTF4</accession>
<dbReference type="CTD" id="20326568"/>
<evidence type="ECO:0000313" key="2">
    <source>
        <dbReference type="EMBL" id="KER18008.1"/>
    </source>
</evidence>
<organism evidence="2 3">
    <name type="scientific">Opisthorchis viverrini</name>
    <name type="common">Southeast Asian liver fluke</name>
    <dbReference type="NCBI Taxonomy" id="6198"/>
    <lineage>
        <taxon>Eukaryota</taxon>
        <taxon>Metazoa</taxon>
        <taxon>Spiralia</taxon>
        <taxon>Lophotrochozoa</taxon>
        <taxon>Platyhelminthes</taxon>
        <taxon>Trematoda</taxon>
        <taxon>Digenea</taxon>
        <taxon>Opisthorchiida</taxon>
        <taxon>Opisthorchiata</taxon>
        <taxon>Opisthorchiidae</taxon>
        <taxon>Opisthorchis</taxon>
    </lineage>
</organism>
<dbReference type="GeneID" id="20326568"/>
<dbReference type="KEGG" id="ovi:T265_12400"/>
<sequence>MKDTGSPKDDVTKASERAKSSQELCKSGEKITRIKEIRQLAAERNKTQCNSYFLGSFSILFFSVPARFAATSPSVASIDLFISSSSS</sequence>
<feature type="region of interest" description="Disordered" evidence="1">
    <location>
        <begin position="1"/>
        <end position="22"/>
    </location>
</feature>
<protein>
    <submittedName>
        <fullName evidence="2">Uncharacterized protein</fullName>
    </submittedName>
</protein>
<dbReference type="RefSeq" id="XP_009178245.1">
    <property type="nucleotide sequence ID" value="XM_009179981.1"/>
</dbReference>
<gene>
    <name evidence="2" type="ORF">T265_12400</name>
</gene>
<reference evidence="2 3" key="1">
    <citation type="submission" date="2013-11" db="EMBL/GenBank/DDBJ databases">
        <title>Opisthorchis viverrini - life in the bile duct.</title>
        <authorList>
            <person name="Young N.D."/>
            <person name="Nagarajan N."/>
            <person name="Lin S.J."/>
            <person name="Korhonen P.K."/>
            <person name="Jex A.R."/>
            <person name="Hall R.S."/>
            <person name="Safavi-Hemami H."/>
            <person name="Kaewkong W."/>
            <person name="Bertrand D."/>
            <person name="Gao S."/>
            <person name="Seet Q."/>
            <person name="Wongkham S."/>
            <person name="Teh B.T."/>
            <person name="Wongkham C."/>
            <person name="Intapan P.M."/>
            <person name="Maleewong W."/>
            <person name="Yang X."/>
            <person name="Hu M."/>
            <person name="Wang Z."/>
            <person name="Hofmann A."/>
            <person name="Sternberg P.W."/>
            <person name="Tan P."/>
            <person name="Wang J."/>
            <person name="Gasser R.B."/>
        </authorList>
    </citation>
    <scope>NUCLEOTIDE SEQUENCE [LARGE SCALE GENOMIC DNA]</scope>
</reference>
<evidence type="ECO:0000313" key="3">
    <source>
        <dbReference type="Proteomes" id="UP000054324"/>
    </source>
</evidence>
<dbReference type="Proteomes" id="UP000054324">
    <property type="component" value="Unassembled WGS sequence"/>
</dbReference>
<evidence type="ECO:0000256" key="1">
    <source>
        <dbReference type="SAM" id="MobiDB-lite"/>
    </source>
</evidence>
<keyword evidence="3" id="KW-1185">Reference proteome</keyword>
<proteinExistence type="predicted"/>